<keyword evidence="3" id="KW-1185">Reference proteome</keyword>
<gene>
    <name evidence="2" type="ORF">SS1G_13737</name>
</gene>
<protein>
    <submittedName>
        <fullName evidence="2">Uncharacterized protein</fullName>
    </submittedName>
</protein>
<evidence type="ECO:0000313" key="3">
    <source>
        <dbReference type="Proteomes" id="UP000001312"/>
    </source>
</evidence>
<dbReference type="KEGG" id="ssl:SS1G_13737"/>
<evidence type="ECO:0000256" key="1">
    <source>
        <dbReference type="SAM" id="MobiDB-lite"/>
    </source>
</evidence>
<dbReference type="RefSeq" id="XP_001585169.1">
    <property type="nucleotide sequence ID" value="XM_001585119.1"/>
</dbReference>
<dbReference type="InParanoid" id="A7F807"/>
<proteinExistence type="predicted"/>
<feature type="compositionally biased region" description="Basic and acidic residues" evidence="1">
    <location>
        <begin position="24"/>
        <end position="45"/>
    </location>
</feature>
<dbReference type="Proteomes" id="UP000001312">
    <property type="component" value="Unassembled WGS sequence"/>
</dbReference>
<accession>A7F807</accession>
<name>A7F807_SCLS1</name>
<dbReference type="HOGENOM" id="CLU_3207901_0_0_1"/>
<dbReference type="EMBL" id="CH476647">
    <property type="protein sequence ID" value="EDN98878.1"/>
    <property type="molecule type" value="Genomic_DNA"/>
</dbReference>
<feature type="region of interest" description="Disordered" evidence="1">
    <location>
        <begin position="16"/>
        <end position="45"/>
    </location>
</feature>
<dbReference type="AlphaFoldDB" id="A7F807"/>
<reference evidence="3" key="1">
    <citation type="journal article" date="2011" name="PLoS Genet.">
        <title>Genomic analysis of the necrotrophic fungal pathogens Sclerotinia sclerotiorum and Botrytis cinerea.</title>
        <authorList>
            <person name="Amselem J."/>
            <person name="Cuomo C.A."/>
            <person name="van Kan J.A."/>
            <person name="Viaud M."/>
            <person name="Benito E.P."/>
            <person name="Couloux A."/>
            <person name="Coutinho P.M."/>
            <person name="de Vries R.P."/>
            <person name="Dyer P.S."/>
            <person name="Fillinger S."/>
            <person name="Fournier E."/>
            <person name="Gout L."/>
            <person name="Hahn M."/>
            <person name="Kohn L."/>
            <person name="Lapalu N."/>
            <person name="Plummer K.M."/>
            <person name="Pradier J.M."/>
            <person name="Quevillon E."/>
            <person name="Sharon A."/>
            <person name="Simon A."/>
            <person name="ten Have A."/>
            <person name="Tudzynski B."/>
            <person name="Tudzynski P."/>
            <person name="Wincker P."/>
            <person name="Andrew M."/>
            <person name="Anthouard V."/>
            <person name="Beever R.E."/>
            <person name="Beffa R."/>
            <person name="Benoit I."/>
            <person name="Bouzid O."/>
            <person name="Brault B."/>
            <person name="Chen Z."/>
            <person name="Choquer M."/>
            <person name="Collemare J."/>
            <person name="Cotton P."/>
            <person name="Danchin E.G."/>
            <person name="Da Silva C."/>
            <person name="Gautier A."/>
            <person name="Giraud C."/>
            <person name="Giraud T."/>
            <person name="Gonzalez C."/>
            <person name="Grossetete S."/>
            <person name="Guldener U."/>
            <person name="Henrissat B."/>
            <person name="Howlett B.J."/>
            <person name="Kodira C."/>
            <person name="Kretschmer M."/>
            <person name="Lappartient A."/>
            <person name="Leroch M."/>
            <person name="Levis C."/>
            <person name="Mauceli E."/>
            <person name="Neuveglise C."/>
            <person name="Oeser B."/>
            <person name="Pearson M."/>
            <person name="Poulain J."/>
            <person name="Poussereau N."/>
            <person name="Quesneville H."/>
            <person name="Rascle C."/>
            <person name="Schumacher J."/>
            <person name="Segurens B."/>
            <person name="Sexton A."/>
            <person name="Silva E."/>
            <person name="Sirven C."/>
            <person name="Soanes D.M."/>
            <person name="Talbot N.J."/>
            <person name="Templeton M."/>
            <person name="Yandava C."/>
            <person name="Yarden O."/>
            <person name="Zeng Q."/>
            <person name="Rollins J.A."/>
            <person name="Lebrun M.H."/>
            <person name="Dickman M."/>
        </authorList>
    </citation>
    <scope>NUCLEOTIDE SEQUENCE [LARGE SCALE GENOMIC DNA]</scope>
    <source>
        <strain evidence="3">ATCC 18683 / 1980 / Ss-1</strain>
    </source>
</reference>
<dbReference type="GeneID" id="5481353"/>
<organism evidence="2 3">
    <name type="scientific">Sclerotinia sclerotiorum (strain ATCC 18683 / 1980 / Ss-1)</name>
    <name type="common">White mold</name>
    <name type="synonym">Whetzelinia sclerotiorum</name>
    <dbReference type="NCBI Taxonomy" id="665079"/>
    <lineage>
        <taxon>Eukaryota</taxon>
        <taxon>Fungi</taxon>
        <taxon>Dikarya</taxon>
        <taxon>Ascomycota</taxon>
        <taxon>Pezizomycotina</taxon>
        <taxon>Leotiomycetes</taxon>
        <taxon>Helotiales</taxon>
        <taxon>Sclerotiniaceae</taxon>
        <taxon>Sclerotinia</taxon>
    </lineage>
</organism>
<evidence type="ECO:0000313" key="2">
    <source>
        <dbReference type="EMBL" id="EDN98878.1"/>
    </source>
</evidence>
<sequence>MVEWLVQGLGTFPRSKRFRQFKRNPVDRKTPSDSAGESRKPPEVV</sequence>